<dbReference type="Pfam" id="PF00956">
    <property type="entry name" value="NAP"/>
    <property type="match status" value="1"/>
</dbReference>
<evidence type="ECO:0008006" key="6">
    <source>
        <dbReference type="Google" id="ProtNLM"/>
    </source>
</evidence>
<reference evidence="4 5" key="1">
    <citation type="submission" date="2023-04" db="EMBL/GenBank/DDBJ databases">
        <title>Genome of Basidiobolus ranarum AG-B5.</title>
        <authorList>
            <person name="Stajich J.E."/>
            <person name="Carter-House D."/>
            <person name="Gryganskyi A."/>
        </authorList>
    </citation>
    <scope>NUCLEOTIDE SEQUENCE [LARGE SCALE GENOMIC DNA]</scope>
    <source>
        <strain evidence="4 5">AG-B5</strain>
    </source>
</reference>
<gene>
    <name evidence="4" type="ORF">K7432_005685</name>
</gene>
<dbReference type="InterPro" id="IPR037231">
    <property type="entry name" value="NAP-like_sf"/>
</dbReference>
<accession>A0ABR2WW42</accession>
<protein>
    <recommendedName>
        <fullName evidence="6">Template-activating factor I</fullName>
    </recommendedName>
</protein>
<evidence type="ECO:0000313" key="5">
    <source>
        <dbReference type="Proteomes" id="UP001479436"/>
    </source>
</evidence>
<dbReference type="Gene3D" id="3.30.1120.90">
    <property type="entry name" value="Nucleosome assembly protein"/>
    <property type="match status" value="1"/>
</dbReference>
<feature type="region of interest" description="Disordered" evidence="3">
    <location>
        <begin position="197"/>
        <end position="234"/>
    </location>
</feature>
<evidence type="ECO:0000313" key="4">
    <source>
        <dbReference type="EMBL" id="KAK9765749.1"/>
    </source>
</evidence>
<dbReference type="PANTHER" id="PTHR11875">
    <property type="entry name" value="TESTIS-SPECIFIC Y-ENCODED PROTEIN"/>
    <property type="match status" value="1"/>
</dbReference>
<dbReference type="Gene3D" id="1.20.5.1500">
    <property type="match status" value="1"/>
</dbReference>
<name>A0ABR2WW42_9FUNG</name>
<evidence type="ECO:0000256" key="2">
    <source>
        <dbReference type="RuleBase" id="RU003876"/>
    </source>
</evidence>
<proteinExistence type="inferred from homology"/>
<comment type="similarity">
    <text evidence="1 2">Belongs to the nucleosome assembly protein (NAP) family.</text>
</comment>
<feature type="compositionally biased region" description="Basic residues" evidence="3">
    <location>
        <begin position="225"/>
        <end position="234"/>
    </location>
</feature>
<evidence type="ECO:0000256" key="3">
    <source>
        <dbReference type="SAM" id="MobiDB-lite"/>
    </source>
</evidence>
<keyword evidence="5" id="KW-1185">Reference proteome</keyword>
<dbReference type="InterPro" id="IPR002164">
    <property type="entry name" value="NAP_family"/>
</dbReference>
<evidence type="ECO:0000256" key="1">
    <source>
        <dbReference type="ARBA" id="ARBA00009947"/>
    </source>
</evidence>
<sequence>MSETNQQNGKKLSEDPVMEETWSKLLNVEQEMEEVNEKLYKEQAKLTTKFENTKNPVYQKRQELLQQIPSFWTIAFKNHPMLQGLLESEDIEVFNHLTDIVIDRSSEDCTVYKIIMMFSENEFFEDQKLIKEFSHDESGKVVIKNHPIHWKDGKDLTQSENEEKDSFFTWFSEEDPEIGDLIANDLYPNAVKYFQGFDGDDDDDAEVFGDSEDELDEDDDDVKPPSKKQKVRSH</sequence>
<comment type="caution">
    <text evidence="4">The sequence shown here is derived from an EMBL/GenBank/DDBJ whole genome shotgun (WGS) entry which is preliminary data.</text>
</comment>
<dbReference type="SUPFAM" id="SSF143113">
    <property type="entry name" value="NAP-like"/>
    <property type="match status" value="1"/>
</dbReference>
<dbReference type="Proteomes" id="UP001479436">
    <property type="component" value="Unassembled WGS sequence"/>
</dbReference>
<dbReference type="EMBL" id="JASJQH010000230">
    <property type="protein sequence ID" value="KAK9765749.1"/>
    <property type="molecule type" value="Genomic_DNA"/>
</dbReference>
<feature type="compositionally biased region" description="Acidic residues" evidence="3">
    <location>
        <begin position="198"/>
        <end position="221"/>
    </location>
</feature>
<organism evidence="4 5">
    <name type="scientific">Basidiobolus ranarum</name>
    <dbReference type="NCBI Taxonomy" id="34480"/>
    <lineage>
        <taxon>Eukaryota</taxon>
        <taxon>Fungi</taxon>
        <taxon>Fungi incertae sedis</taxon>
        <taxon>Zoopagomycota</taxon>
        <taxon>Entomophthoromycotina</taxon>
        <taxon>Basidiobolomycetes</taxon>
        <taxon>Basidiobolales</taxon>
        <taxon>Basidiobolaceae</taxon>
        <taxon>Basidiobolus</taxon>
    </lineage>
</organism>